<dbReference type="InParanoid" id="A0A136JK03"/>
<feature type="region of interest" description="Disordered" evidence="1">
    <location>
        <begin position="391"/>
        <end position="410"/>
    </location>
</feature>
<feature type="region of interest" description="Disordered" evidence="1">
    <location>
        <begin position="359"/>
        <end position="386"/>
    </location>
</feature>
<evidence type="ECO:0000256" key="1">
    <source>
        <dbReference type="SAM" id="MobiDB-lite"/>
    </source>
</evidence>
<evidence type="ECO:0000313" key="2">
    <source>
        <dbReference type="EMBL" id="KXJ97481.1"/>
    </source>
</evidence>
<feature type="region of interest" description="Disordered" evidence="1">
    <location>
        <begin position="1"/>
        <end position="79"/>
    </location>
</feature>
<evidence type="ECO:0000313" key="3">
    <source>
        <dbReference type="Proteomes" id="UP000070501"/>
    </source>
</evidence>
<accession>A0A136JK03</accession>
<proteinExistence type="predicted"/>
<dbReference type="OrthoDB" id="5418627at2759"/>
<gene>
    <name evidence="2" type="ORF">Micbo1qcDRAFT_156377</name>
</gene>
<feature type="compositionally biased region" description="Polar residues" evidence="1">
    <location>
        <begin position="117"/>
        <end position="129"/>
    </location>
</feature>
<feature type="compositionally biased region" description="Polar residues" evidence="1">
    <location>
        <begin position="182"/>
        <end position="192"/>
    </location>
</feature>
<protein>
    <submittedName>
        <fullName evidence="2">Uncharacterized protein</fullName>
    </submittedName>
</protein>
<feature type="compositionally biased region" description="Acidic residues" evidence="1">
    <location>
        <begin position="154"/>
        <end position="171"/>
    </location>
</feature>
<keyword evidence="3" id="KW-1185">Reference proteome</keyword>
<sequence length="410" mass="43245">MSPMLSPRLSDLPGSPLNSTDNVLGQFEEGSSVRDSLGGTYNDDVPETELLGSSPPRPKKVSSTDRLKALARSSTEDTSKWTVVGDLQGSDDEEDELVMGGRSGSLRGMVAQAANQAQPSLAGMSQSSAGHYINDPRLPTQMGAGLPIVRERDEDADPEEEQDYDSSDSDELAMPARGSKKLQPSSSSTGTASRPIKTAPPAPSTGTAGTSRSSVPASASTPATSTSDGTSHAESQVDEEDMFDFDDEHHDSSKASEKAKTASSKYIDEEEDEAEADSPVTTPSRRAAPPPDLSSSAPRNITATKLPPPPKSPTSAIAAGLMGTSMGSYKGRSIMFGVVKNEQLHEQASRMGNFTSFVGSVDGRTGVDEKGSYRPGSMAFSGTPKSFSERMLREELEEEEAARKDESAVP</sequence>
<feature type="compositionally biased region" description="Basic and acidic residues" evidence="1">
    <location>
        <begin position="401"/>
        <end position="410"/>
    </location>
</feature>
<reference evidence="3" key="1">
    <citation type="submission" date="2016-02" db="EMBL/GenBank/DDBJ databases">
        <title>Draft genome sequence of Microdochium bolleyi, a fungal endophyte of beachgrass.</title>
        <authorList>
            <consortium name="DOE Joint Genome Institute"/>
            <person name="David A.S."/>
            <person name="May G."/>
            <person name="Haridas S."/>
            <person name="Lim J."/>
            <person name="Wang M."/>
            <person name="Labutti K."/>
            <person name="Lipzen A."/>
            <person name="Barry K."/>
            <person name="Grigoriev I.V."/>
        </authorList>
    </citation>
    <scope>NUCLEOTIDE SEQUENCE [LARGE SCALE GENOMIC DNA]</scope>
    <source>
        <strain evidence="3">J235TASD1</strain>
    </source>
</reference>
<dbReference type="AlphaFoldDB" id="A0A136JK03"/>
<feature type="compositionally biased region" description="Low complexity" evidence="1">
    <location>
        <begin position="210"/>
        <end position="230"/>
    </location>
</feature>
<feature type="compositionally biased region" description="Low complexity" evidence="1">
    <location>
        <begin position="283"/>
        <end position="305"/>
    </location>
</feature>
<organism evidence="2 3">
    <name type="scientific">Microdochium bolleyi</name>
    <dbReference type="NCBI Taxonomy" id="196109"/>
    <lineage>
        <taxon>Eukaryota</taxon>
        <taxon>Fungi</taxon>
        <taxon>Dikarya</taxon>
        <taxon>Ascomycota</taxon>
        <taxon>Pezizomycotina</taxon>
        <taxon>Sordariomycetes</taxon>
        <taxon>Xylariomycetidae</taxon>
        <taxon>Xylariales</taxon>
        <taxon>Microdochiaceae</taxon>
        <taxon>Microdochium</taxon>
    </lineage>
</organism>
<feature type="region of interest" description="Disordered" evidence="1">
    <location>
        <begin position="117"/>
        <end position="316"/>
    </location>
</feature>
<feature type="compositionally biased region" description="Basic and acidic residues" evidence="1">
    <location>
        <begin position="247"/>
        <end position="260"/>
    </location>
</feature>
<feature type="compositionally biased region" description="Basic and acidic residues" evidence="1">
    <location>
        <begin position="62"/>
        <end position="79"/>
    </location>
</feature>
<dbReference type="Proteomes" id="UP000070501">
    <property type="component" value="Unassembled WGS sequence"/>
</dbReference>
<name>A0A136JK03_9PEZI</name>
<dbReference type="EMBL" id="KQ964245">
    <property type="protein sequence ID" value="KXJ97481.1"/>
    <property type="molecule type" value="Genomic_DNA"/>
</dbReference>
<feature type="compositionally biased region" description="Acidic residues" evidence="1">
    <location>
        <begin position="236"/>
        <end position="246"/>
    </location>
</feature>